<feature type="compositionally biased region" description="Acidic residues" evidence="1">
    <location>
        <begin position="42"/>
        <end position="55"/>
    </location>
</feature>
<dbReference type="Proteomes" id="UP000325081">
    <property type="component" value="Unassembled WGS sequence"/>
</dbReference>
<sequence>MKKSRWLVVIVVLLVLFCGVVFSDQIIPAHTDSVGAQTDEIERTEEETEPESEEPEKERVESREKECCLVVKTLHTGEKGQLPCNHDVNKFLCMHTIIFTNIWKTHPLNFRANR</sequence>
<dbReference type="EMBL" id="BKCP01003558">
    <property type="protein sequence ID" value="GER29299.1"/>
    <property type="molecule type" value="Genomic_DNA"/>
</dbReference>
<evidence type="ECO:0000313" key="3">
    <source>
        <dbReference type="EMBL" id="GER29299.1"/>
    </source>
</evidence>
<feature type="region of interest" description="Disordered" evidence="1">
    <location>
        <begin position="33"/>
        <end position="62"/>
    </location>
</feature>
<feature type="signal peptide" evidence="2">
    <location>
        <begin position="1"/>
        <end position="23"/>
    </location>
</feature>
<evidence type="ECO:0000313" key="4">
    <source>
        <dbReference type="Proteomes" id="UP000325081"/>
    </source>
</evidence>
<name>A0A5A7P950_STRAF</name>
<organism evidence="3 4">
    <name type="scientific">Striga asiatica</name>
    <name type="common">Asiatic witchweed</name>
    <name type="synonym">Buchnera asiatica</name>
    <dbReference type="NCBI Taxonomy" id="4170"/>
    <lineage>
        <taxon>Eukaryota</taxon>
        <taxon>Viridiplantae</taxon>
        <taxon>Streptophyta</taxon>
        <taxon>Embryophyta</taxon>
        <taxon>Tracheophyta</taxon>
        <taxon>Spermatophyta</taxon>
        <taxon>Magnoliopsida</taxon>
        <taxon>eudicotyledons</taxon>
        <taxon>Gunneridae</taxon>
        <taxon>Pentapetalae</taxon>
        <taxon>asterids</taxon>
        <taxon>lamiids</taxon>
        <taxon>Lamiales</taxon>
        <taxon>Orobanchaceae</taxon>
        <taxon>Buchnereae</taxon>
        <taxon>Striga</taxon>
    </lineage>
</organism>
<protein>
    <submittedName>
        <fullName evidence="3">Peptide deformylase 1B</fullName>
    </submittedName>
</protein>
<evidence type="ECO:0000256" key="1">
    <source>
        <dbReference type="SAM" id="MobiDB-lite"/>
    </source>
</evidence>
<proteinExistence type="predicted"/>
<reference evidence="4" key="1">
    <citation type="journal article" date="2019" name="Curr. Biol.">
        <title>Genome Sequence of Striga asiatica Provides Insight into the Evolution of Plant Parasitism.</title>
        <authorList>
            <person name="Yoshida S."/>
            <person name="Kim S."/>
            <person name="Wafula E.K."/>
            <person name="Tanskanen J."/>
            <person name="Kim Y.M."/>
            <person name="Honaas L."/>
            <person name="Yang Z."/>
            <person name="Spallek T."/>
            <person name="Conn C.E."/>
            <person name="Ichihashi Y."/>
            <person name="Cheong K."/>
            <person name="Cui S."/>
            <person name="Der J.P."/>
            <person name="Gundlach H."/>
            <person name="Jiao Y."/>
            <person name="Hori C."/>
            <person name="Ishida J.K."/>
            <person name="Kasahara H."/>
            <person name="Kiba T."/>
            <person name="Kim M.S."/>
            <person name="Koo N."/>
            <person name="Laohavisit A."/>
            <person name="Lee Y.H."/>
            <person name="Lumba S."/>
            <person name="McCourt P."/>
            <person name="Mortimer J.C."/>
            <person name="Mutuku J.M."/>
            <person name="Nomura T."/>
            <person name="Sasaki-Sekimoto Y."/>
            <person name="Seto Y."/>
            <person name="Wang Y."/>
            <person name="Wakatake T."/>
            <person name="Sakakibara H."/>
            <person name="Demura T."/>
            <person name="Yamaguchi S."/>
            <person name="Yoneyama K."/>
            <person name="Manabe R.I."/>
            <person name="Nelson D.C."/>
            <person name="Schulman A.H."/>
            <person name="Timko M.P."/>
            <person name="dePamphilis C.W."/>
            <person name="Choi D."/>
            <person name="Shirasu K."/>
        </authorList>
    </citation>
    <scope>NUCLEOTIDE SEQUENCE [LARGE SCALE GENOMIC DNA]</scope>
    <source>
        <strain evidence="4">cv. UVA1</strain>
    </source>
</reference>
<comment type="caution">
    <text evidence="3">The sequence shown here is derived from an EMBL/GenBank/DDBJ whole genome shotgun (WGS) entry which is preliminary data.</text>
</comment>
<feature type="chain" id="PRO_5022738248" evidence="2">
    <location>
        <begin position="24"/>
        <end position="114"/>
    </location>
</feature>
<keyword evidence="2" id="KW-0732">Signal</keyword>
<gene>
    <name evidence="3" type="ORF">STAS_05154</name>
</gene>
<accession>A0A5A7P950</accession>
<dbReference type="AlphaFoldDB" id="A0A5A7P950"/>
<keyword evidence="4" id="KW-1185">Reference proteome</keyword>
<evidence type="ECO:0000256" key="2">
    <source>
        <dbReference type="SAM" id="SignalP"/>
    </source>
</evidence>